<evidence type="ECO:0000256" key="10">
    <source>
        <dbReference type="HAMAP-Rule" id="MF_03148"/>
    </source>
</evidence>
<dbReference type="InterPro" id="IPR029001">
    <property type="entry name" value="ITPase-like_fam"/>
</dbReference>
<evidence type="ECO:0000313" key="13">
    <source>
        <dbReference type="Proteomes" id="UP000515788"/>
    </source>
</evidence>
<dbReference type="HAMAP" id="MF_03148">
    <property type="entry name" value="HAM1_NTPase"/>
    <property type="match status" value="1"/>
</dbReference>
<accession>A0A7G3ZM66</accession>
<comment type="caution">
    <text evidence="10">Lacks conserved residue(s) required for the propagation of feature annotation.</text>
</comment>
<dbReference type="PANTHER" id="PTHR11067:SF9">
    <property type="entry name" value="INOSINE TRIPHOSPHATE PYROPHOSPHATASE"/>
    <property type="match status" value="1"/>
</dbReference>
<keyword evidence="5 10" id="KW-0378">Hydrolase</keyword>
<dbReference type="GO" id="GO:0005737">
    <property type="term" value="C:cytoplasm"/>
    <property type="evidence" value="ECO:0007669"/>
    <property type="project" value="UniProtKB-SubCell"/>
</dbReference>
<feature type="binding site" evidence="10">
    <location>
        <begin position="10"/>
        <end position="15"/>
    </location>
    <ligand>
        <name>ITP</name>
        <dbReference type="ChEBI" id="CHEBI:61402"/>
    </ligand>
</feature>
<comment type="catalytic activity">
    <reaction evidence="10">
        <text>ITP + H2O = IMP + diphosphate + H(+)</text>
        <dbReference type="Rhea" id="RHEA:29399"/>
        <dbReference type="ChEBI" id="CHEBI:15377"/>
        <dbReference type="ChEBI" id="CHEBI:15378"/>
        <dbReference type="ChEBI" id="CHEBI:33019"/>
        <dbReference type="ChEBI" id="CHEBI:58053"/>
        <dbReference type="ChEBI" id="CHEBI:61402"/>
        <dbReference type="EC" id="3.6.1.66"/>
    </reaction>
</comment>
<dbReference type="Pfam" id="PF01725">
    <property type="entry name" value="Ham1p_like"/>
    <property type="match status" value="1"/>
</dbReference>
<keyword evidence="9 10" id="KW-0539">Nucleus</keyword>
<comment type="subcellular location">
    <subcellularLocation>
        <location evidence="10">Cytoplasm</location>
    </subcellularLocation>
    <subcellularLocation>
        <location evidence="10">Nucleus</location>
    </subcellularLocation>
</comment>
<comment type="cofactor">
    <cofactor evidence="10">
        <name>Mg(2+)</name>
        <dbReference type="ChEBI" id="CHEBI:18420"/>
    </cofactor>
    <cofactor evidence="10">
        <name>Mn(2+)</name>
        <dbReference type="ChEBI" id="CHEBI:29035"/>
    </cofactor>
    <text evidence="10">Binds 1 divalent metal cation per subunit; can use either Mg(2+) or Mn(2+).</text>
</comment>
<evidence type="ECO:0000256" key="5">
    <source>
        <dbReference type="ARBA" id="ARBA00022801"/>
    </source>
</evidence>
<dbReference type="EC" id="3.6.1.66" evidence="10"/>
<evidence type="ECO:0000256" key="6">
    <source>
        <dbReference type="ARBA" id="ARBA00022842"/>
    </source>
</evidence>
<comment type="similarity">
    <text evidence="1 10 11">Belongs to the HAM1 NTPase family.</text>
</comment>
<protein>
    <recommendedName>
        <fullName evidence="10">Inosine triphosphate pyrophosphatase</fullName>
        <shortName evidence="10">ITPase</shortName>
        <shortName evidence="10">Inosine triphosphatase</shortName>
        <ecNumber evidence="10">3.6.1.66</ecNumber>
    </recommendedName>
    <alternativeName>
        <fullName evidence="10">Non-canonical purine NTP pyrophosphatase</fullName>
    </alternativeName>
    <alternativeName>
        <fullName evidence="10">Non-standard purine NTP pyrophosphatase</fullName>
    </alternativeName>
    <alternativeName>
        <fullName evidence="10">Nucleoside-triphosphate diphosphatase</fullName>
    </alternativeName>
    <alternativeName>
        <fullName evidence="10">Nucleoside-triphosphate pyrophosphatase</fullName>
        <shortName evidence="10">NTPase</shortName>
    </alternativeName>
    <alternativeName>
        <fullName evidence="10">XTP/dITP diphosphatase</fullName>
    </alternativeName>
</protein>
<dbReference type="GO" id="GO:0009117">
    <property type="term" value="P:nucleotide metabolic process"/>
    <property type="evidence" value="ECO:0007669"/>
    <property type="project" value="UniProtKB-KW"/>
</dbReference>
<dbReference type="GO" id="GO:0009204">
    <property type="term" value="P:deoxyribonucleoside triphosphate catabolic process"/>
    <property type="evidence" value="ECO:0007669"/>
    <property type="project" value="UniProtKB-UniRule"/>
</dbReference>
<dbReference type="InterPro" id="IPR002637">
    <property type="entry name" value="RdgB/HAM1"/>
</dbReference>
<dbReference type="SUPFAM" id="SSF52972">
    <property type="entry name" value="ITPase-like"/>
    <property type="match status" value="1"/>
</dbReference>
<evidence type="ECO:0000256" key="2">
    <source>
        <dbReference type="ARBA" id="ARBA00022490"/>
    </source>
</evidence>
<evidence type="ECO:0000256" key="1">
    <source>
        <dbReference type="ARBA" id="ARBA00008023"/>
    </source>
</evidence>
<keyword evidence="3 10" id="KW-0479">Metal-binding</keyword>
<dbReference type="CDD" id="cd00985">
    <property type="entry name" value="Maf_Ham1"/>
    <property type="match status" value="1"/>
</dbReference>
<sequence length="198" mass="21910">MATNEIIFITGNENKLKEVQMILAPDASQTNASFVLVNRALDLDEVQGVDLEEIALHKCKQAAAIVGPGRPVFVEDTALCFDEFNGLPGAYIKWFVKSMGLAKIVKMLEPFENKDAQAVTTIAYADGEGTYHTFQGITRGRIVDSRGPTTFGWDSIFEPLEAQGATYAEMHKKAKNLISQRGRAFAKFKQHLLDQANR</sequence>
<reference evidence="12 13" key="1">
    <citation type="submission" date="2020-06" db="EMBL/GenBank/DDBJ databases">
        <title>The yeast mating-type switching endonuclease HO is a domesticated member of an unorthodox homing genetic element family.</title>
        <authorList>
            <person name="Coughlan A.Y."/>
            <person name="Lombardi L."/>
            <person name="Braun-Galleani S."/>
            <person name="Martos A.R."/>
            <person name="Galeote V."/>
            <person name="Bigey F."/>
            <person name="Dequin S."/>
            <person name="Byrne K.P."/>
            <person name="Wolfe K.H."/>
        </authorList>
    </citation>
    <scope>NUCLEOTIDE SEQUENCE [LARGE SCALE GENOMIC DNA]</scope>
    <source>
        <strain evidence="12 13">CBS764</strain>
    </source>
</reference>
<keyword evidence="13" id="KW-1185">Reference proteome</keyword>
<feature type="binding site" evidence="10">
    <location>
        <position position="58"/>
    </location>
    <ligand>
        <name>ITP</name>
        <dbReference type="ChEBI" id="CHEBI:61402"/>
    </ligand>
</feature>
<gene>
    <name evidence="10" type="primary">HAM1</name>
    <name evidence="12" type="ORF">HG536_0G04640</name>
</gene>
<dbReference type="FunFam" id="3.90.950.10:FF:000009">
    <property type="entry name" value="Inosine triphosphate pyrophosphatase"/>
    <property type="match status" value="1"/>
</dbReference>
<proteinExistence type="inferred from homology"/>
<dbReference type="GO" id="GO:0036220">
    <property type="term" value="F:ITP diphosphatase activity"/>
    <property type="evidence" value="ECO:0007669"/>
    <property type="project" value="UniProtKB-UniRule"/>
</dbReference>
<comment type="subunit">
    <text evidence="10">Homodimer.</text>
</comment>
<keyword evidence="2 10" id="KW-0963">Cytoplasm</keyword>
<dbReference type="InterPro" id="IPR027502">
    <property type="entry name" value="ITPase"/>
</dbReference>
<dbReference type="GO" id="GO:0035870">
    <property type="term" value="F:dITP diphosphatase activity"/>
    <property type="evidence" value="ECO:0007669"/>
    <property type="project" value="UniProtKB-UniRule"/>
</dbReference>
<dbReference type="GO" id="GO:0000166">
    <property type="term" value="F:nucleotide binding"/>
    <property type="evidence" value="ECO:0007669"/>
    <property type="project" value="UniProtKB-KW"/>
</dbReference>
<dbReference type="EMBL" id="CP059252">
    <property type="protein sequence ID" value="QLL34602.1"/>
    <property type="molecule type" value="Genomic_DNA"/>
</dbReference>
<feature type="binding site" evidence="10">
    <location>
        <begin position="76"/>
        <end position="77"/>
    </location>
    <ligand>
        <name>ITP</name>
        <dbReference type="ChEBI" id="CHEBI:61402"/>
    </ligand>
</feature>
<comment type="catalytic activity">
    <reaction evidence="10">
        <text>dITP + H2O = dIMP + diphosphate + H(+)</text>
        <dbReference type="Rhea" id="RHEA:28342"/>
        <dbReference type="ChEBI" id="CHEBI:15377"/>
        <dbReference type="ChEBI" id="CHEBI:15378"/>
        <dbReference type="ChEBI" id="CHEBI:33019"/>
        <dbReference type="ChEBI" id="CHEBI:61194"/>
        <dbReference type="ChEBI" id="CHEBI:61382"/>
        <dbReference type="EC" id="3.6.1.66"/>
    </reaction>
</comment>
<evidence type="ECO:0000313" key="12">
    <source>
        <dbReference type="EMBL" id="QLL34602.1"/>
    </source>
</evidence>
<feature type="binding site" evidence="10">
    <location>
        <begin position="151"/>
        <end position="154"/>
    </location>
    <ligand>
        <name>ITP</name>
        <dbReference type="ChEBI" id="CHEBI:61402"/>
    </ligand>
</feature>
<evidence type="ECO:0000256" key="11">
    <source>
        <dbReference type="RuleBase" id="RU003781"/>
    </source>
</evidence>
<evidence type="ECO:0000256" key="3">
    <source>
        <dbReference type="ARBA" id="ARBA00022723"/>
    </source>
</evidence>
<evidence type="ECO:0000256" key="8">
    <source>
        <dbReference type="ARBA" id="ARBA00023211"/>
    </source>
</evidence>
<dbReference type="NCBIfam" id="TIGR00042">
    <property type="entry name" value="RdgB/HAM1 family non-canonical purine NTP pyrophosphatase"/>
    <property type="match status" value="1"/>
</dbReference>
<dbReference type="OrthoDB" id="6288734at2759"/>
<dbReference type="PANTHER" id="PTHR11067">
    <property type="entry name" value="INOSINE TRIPHOSPHATE PYROPHOSPHATASE/HAM1 PROTEIN"/>
    <property type="match status" value="1"/>
</dbReference>
<dbReference type="GO" id="GO:0036222">
    <property type="term" value="F:XTP diphosphatase activity"/>
    <property type="evidence" value="ECO:0007669"/>
    <property type="project" value="UniProtKB-UniRule"/>
</dbReference>
<keyword evidence="4 10" id="KW-0547">Nucleotide-binding</keyword>
<evidence type="ECO:0000256" key="9">
    <source>
        <dbReference type="ARBA" id="ARBA00023242"/>
    </source>
</evidence>
<comment type="catalytic activity">
    <reaction evidence="10">
        <text>XTP + H2O = XMP + diphosphate + H(+)</text>
        <dbReference type="Rhea" id="RHEA:28610"/>
        <dbReference type="ChEBI" id="CHEBI:15377"/>
        <dbReference type="ChEBI" id="CHEBI:15378"/>
        <dbReference type="ChEBI" id="CHEBI:33019"/>
        <dbReference type="ChEBI" id="CHEBI:57464"/>
        <dbReference type="ChEBI" id="CHEBI:61314"/>
        <dbReference type="EC" id="3.6.1.66"/>
    </reaction>
</comment>
<feature type="binding site" evidence="10">
    <location>
        <position position="175"/>
    </location>
    <ligand>
        <name>ITP</name>
        <dbReference type="ChEBI" id="CHEBI:61402"/>
    </ligand>
</feature>
<feature type="binding site" evidence="10">
    <location>
        <position position="45"/>
    </location>
    <ligand>
        <name>Mg(2+)</name>
        <dbReference type="ChEBI" id="CHEBI:18420"/>
    </ligand>
</feature>
<dbReference type="Proteomes" id="UP000515788">
    <property type="component" value="Chromosome 7"/>
</dbReference>
<dbReference type="GO" id="GO:0005634">
    <property type="term" value="C:nucleus"/>
    <property type="evidence" value="ECO:0007669"/>
    <property type="project" value="UniProtKB-SubCell"/>
</dbReference>
<dbReference type="AlphaFoldDB" id="A0A7G3ZM66"/>
<organism evidence="12 13">
    <name type="scientific">Torulaspora globosa</name>
    <dbReference type="NCBI Taxonomy" id="48254"/>
    <lineage>
        <taxon>Eukaryota</taxon>
        <taxon>Fungi</taxon>
        <taxon>Dikarya</taxon>
        <taxon>Ascomycota</taxon>
        <taxon>Saccharomycotina</taxon>
        <taxon>Saccharomycetes</taxon>
        <taxon>Saccharomycetales</taxon>
        <taxon>Saccharomycetaceae</taxon>
        <taxon>Torulaspora</taxon>
    </lineage>
</organism>
<evidence type="ECO:0000256" key="4">
    <source>
        <dbReference type="ARBA" id="ARBA00022741"/>
    </source>
</evidence>
<name>A0A7G3ZM66_9SACH</name>
<evidence type="ECO:0000256" key="7">
    <source>
        <dbReference type="ARBA" id="ARBA00023080"/>
    </source>
</evidence>
<feature type="binding site" evidence="10">
    <location>
        <position position="76"/>
    </location>
    <ligand>
        <name>Mg(2+)</name>
        <dbReference type="ChEBI" id="CHEBI:18420"/>
    </ligand>
</feature>
<dbReference type="Gene3D" id="3.90.950.10">
    <property type="match status" value="1"/>
</dbReference>
<keyword evidence="7 10" id="KW-0546">Nucleotide metabolism</keyword>
<dbReference type="GO" id="GO:0046872">
    <property type="term" value="F:metal ion binding"/>
    <property type="evidence" value="ECO:0007669"/>
    <property type="project" value="UniProtKB-KW"/>
</dbReference>
<comment type="function">
    <text evidence="10">Pyrophosphatase that hydrolyzes non-canonical purine nucleotides such as inosine triphosphate (ITP), deoxyinosine triphosphate (dITP) or xanthosine 5'-triphosphate (XTP) to their respective monophosphate derivatives. The enzyme does not distinguish between the deoxy- and ribose forms. Probably excludes non-canonical purines from RNA and DNA precursor pools, thus preventing their incorporation into RNA and DNA and avoiding chromosomal lesions.</text>
</comment>
<keyword evidence="6 10" id="KW-0460">Magnesium</keyword>
<keyword evidence="8 10" id="KW-0464">Manganese</keyword>